<dbReference type="Proteomes" id="UP000749646">
    <property type="component" value="Unassembled WGS sequence"/>
</dbReference>
<evidence type="ECO:0000256" key="2">
    <source>
        <dbReference type="SAM" id="Phobius"/>
    </source>
</evidence>
<keyword evidence="2" id="KW-1133">Transmembrane helix</keyword>
<gene>
    <name evidence="3" type="ORF">BGZ65_004478</name>
</gene>
<keyword evidence="2" id="KW-0812">Transmembrane</keyword>
<feature type="compositionally biased region" description="Polar residues" evidence="1">
    <location>
        <begin position="241"/>
        <end position="251"/>
    </location>
</feature>
<keyword evidence="2" id="KW-0472">Membrane</keyword>
<sequence length="424" mass="42722">MYISKLKYSAIGTLSLLISITALTLVHSQNIATPNSLDNSLVTASNTDLTNVDDVIISHALREKRDALEGLSPVALGTLGKSLSPFSPSEKPAPAPEAPQPAPPPPPAPSSPAPALAHPAAPQPTPAPAGSKPPAPEGGTPDLIGSILNPGSGNGRGDDKGDKVINDPSTSTSLYGTSSSPSSSSSTTSSPSSTSSSSSNEEAAKKKPTDGTNGTKPSSDGTGKKGNGGSTVSALGETRDSTTTSGNNETQLGAGKGALSGGVIAMIIAVFWAIVLAIGFSCYRIRQSMLRRKRRESWDEEIHKNHLGAGLATGPGPDPSTRTSVGAGIGGPRPPTITGSGSAAASIVGAPGVIGGFAGATEYGRGGSMEGPYMSYRATTAATPMILPSHPNSHPHPLPTSTVAGAPLRPISHVSDPWGRNLYQ</sequence>
<feature type="region of interest" description="Disordered" evidence="1">
    <location>
        <begin position="306"/>
        <end position="342"/>
    </location>
</feature>
<comment type="caution">
    <text evidence="3">The sequence shown here is derived from an EMBL/GenBank/DDBJ whole genome shotgun (WGS) entry which is preliminary data.</text>
</comment>
<organism evidence="3 4">
    <name type="scientific">Modicella reniformis</name>
    <dbReference type="NCBI Taxonomy" id="1440133"/>
    <lineage>
        <taxon>Eukaryota</taxon>
        <taxon>Fungi</taxon>
        <taxon>Fungi incertae sedis</taxon>
        <taxon>Mucoromycota</taxon>
        <taxon>Mortierellomycotina</taxon>
        <taxon>Mortierellomycetes</taxon>
        <taxon>Mortierellales</taxon>
        <taxon>Mortierellaceae</taxon>
        <taxon>Modicella</taxon>
    </lineage>
</organism>
<protein>
    <submittedName>
        <fullName evidence="3">Uncharacterized protein</fullName>
    </submittedName>
</protein>
<feature type="compositionally biased region" description="Pro residues" evidence="1">
    <location>
        <begin position="121"/>
        <end position="136"/>
    </location>
</feature>
<name>A0A9P6LUC5_9FUNG</name>
<keyword evidence="4" id="KW-1185">Reference proteome</keyword>
<feature type="compositionally biased region" description="Polar residues" evidence="1">
    <location>
        <begin position="210"/>
        <end position="221"/>
    </location>
</feature>
<feature type="compositionally biased region" description="Pro residues" evidence="1">
    <location>
        <begin position="91"/>
        <end position="112"/>
    </location>
</feature>
<feature type="region of interest" description="Disordered" evidence="1">
    <location>
        <begin position="82"/>
        <end position="254"/>
    </location>
</feature>
<evidence type="ECO:0000256" key="1">
    <source>
        <dbReference type="SAM" id="MobiDB-lite"/>
    </source>
</evidence>
<reference evidence="3" key="1">
    <citation type="journal article" date="2020" name="Fungal Divers.">
        <title>Resolving the Mortierellaceae phylogeny through synthesis of multi-gene phylogenetics and phylogenomics.</title>
        <authorList>
            <person name="Vandepol N."/>
            <person name="Liber J."/>
            <person name="Desiro A."/>
            <person name="Na H."/>
            <person name="Kennedy M."/>
            <person name="Barry K."/>
            <person name="Grigoriev I.V."/>
            <person name="Miller A.N."/>
            <person name="O'Donnell K."/>
            <person name="Stajich J.E."/>
            <person name="Bonito G."/>
        </authorList>
    </citation>
    <scope>NUCLEOTIDE SEQUENCE</scope>
    <source>
        <strain evidence="3">MES-2147</strain>
    </source>
</reference>
<dbReference type="OrthoDB" id="2449929at2759"/>
<evidence type="ECO:0000313" key="4">
    <source>
        <dbReference type="Proteomes" id="UP000749646"/>
    </source>
</evidence>
<evidence type="ECO:0000313" key="3">
    <source>
        <dbReference type="EMBL" id="KAF9941233.1"/>
    </source>
</evidence>
<accession>A0A9P6LUC5</accession>
<dbReference type="EMBL" id="JAAAHW010009423">
    <property type="protein sequence ID" value="KAF9941233.1"/>
    <property type="molecule type" value="Genomic_DNA"/>
</dbReference>
<feature type="compositionally biased region" description="Basic and acidic residues" evidence="1">
    <location>
        <begin position="156"/>
        <end position="165"/>
    </location>
</feature>
<dbReference type="AlphaFoldDB" id="A0A9P6LUC5"/>
<feature type="transmembrane region" description="Helical" evidence="2">
    <location>
        <begin position="263"/>
        <end position="285"/>
    </location>
</feature>
<proteinExistence type="predicted"/>
<feature type="compositionally biased region" description="Low complexity" evidence="1">
    <location>
        <begin position="168"/>
        <end position="199"/>
    </location>
</feature>
<feature type="region of interest" description="Disordered" evidence="1">
    <location>
        <begin position="391"/>
        <end position="424"/>
    </location>
</feature>